<evidence type="ECO:0000256" key="7">
    <source>
        <dbReference type="SAM" id="MobiDB-lite"/>
    </source>
</evidence>
<evidence type="ECO:0000313" key="10">
    <source>
        <dbReference type="WBParaSite" id="ACAC_0000397601-mRNA-1"/>
    </source>
</evidence>
<evidence type="ECO:0000313" key="9">
    <source>
        <dbReference type="Proteomes" id="UP000035642"/>
    </source>
</evidence>
<reference evidence="9" key="1">
    <citation type="submission" date="2012-09" db="EMBL/GenBank/DDBJ databases">
        <authorList>
            <person name="Martin A.A."/>
        </authorList>
    </citation>
    <scope>NUCLEOTIDE SEQUENCE</scope>
</reference>
<accession>A0A0K0D1N1</accession>
<feature type="region of interest" description="Disordered" evidence="7">
    <location>
        <begin position="103"/>
        <end position="126"/>
    </location>
</feature>
<dbReference type="PANTHER" id="PTHR48176">
    <property type="entry name" value="DDRGK DOMAIN-CONTAINING PROTEIN 1"/>
    <property type="match status" value="1"/>
</dbReference>
<organism evidence="9 10">
    <name type="scientific">Angiostrongylus cantonensis</name>
    <name type="common">Rat lungworm</name>
    <dbReference type="NCBI Taxonomy" id="6313"/>
    <lineage>
        <taxon>Eukaryota</taxon>
        <taxon>Metazoa</taxon>
        <taxon>Ecdysozoa</taxon>
        <taxon>Nematoda</taxon>
        <taxon>Chromadorea</taxon>
        <taxon>Rhabditida</taxon>
        <taxon>Rhabditina</taxon>
        <taxon>Rhabditomorpha</taxon>
        <taxon>Strongyloidea</taxon>
        <taxon>Metastrongylidae</taxon>
        <taxon>Angiostrongylus</taxon>
    </lineage>
</organism>
<name>A0A0K0D1N1_ANGCA</name>
<evidence type="ECO:0000256" key="1">
    <source>
        <dbReference type="ARBA" id="ARBA00004389"/>
    </source>
</evidence>
<evidence type="ECO:0000256" key="2">
    <source>
        <dbReference type="ARBA" id="ARBA00009829"/>
    </source>
</evidence>
<dbReference type="SMART" id="SM01128">
    <property type="entry name" value="DDRGK"/>
    <property type="match status" value="1"/>
</dbReference>
<feature type="compositionally biased region" description="Acidic residues" evidence="7">
    <location>
        <begin position="104"/>
        <end position="113"/>
    </location>
</feature>
<reference evidence="10" key="2">
    <citation type="submission" date="2017-02" db="UniProtKB">
        <authorList>
            <consortium name="WormBaseParasite"/>
        </authorList>
    </citation>
    <scope>IDENTIFICATION</scope>
</reference>
<comment type="subcellular location">
    <subcellularLocation>
        <location evidence="1">Endoplasmic reticulum membrane</location>
        <topology evidence="1">Single-pass membrane protein</topology>
    </subcellularLocation>
</comment>
<dbReference type="GO" id="GO:0005789">
    <property type="term" value="C:endoplasmic reticulum membrane"/>
    <property type="evidence" value="ECO:0007669"/>
    <property type="project" value="UniProtKB-SubCell"/>
</dbReference>
<feature type="region of interest" description="Disordered" evidence="7">
    <location>
        <begin position="153"/>
        <end position="189"/>
    </location>
</feature>
<dbReference type="Proteomes" id="UP000035642">
    <property type="component" value="Unassembled WGS sequence"/>
</dbReference>
<evidence type="ECO:0000256" key="3">
    <source>
        <dbReference type="ARBA" id="ARBA00018218"/>
    </source>
</evidence>
<dbReference type="PANTHER" id="PTHR48176:SF1">
    <property type="entry name" value="DDRGK DOMAIN-CONTAINING PROTEIN 1"/>
    <property type="match status" value="1"/>
</dbReference>
<protein>
    <recommendedName>
        <fullName evidence="3">DDRGK domain-containing protein 1</fullName>
    </recommendedName>
</protein>
<dbReference type="InterPro" id="IPR019153">
    <property type="entry name" value="DDRGK_dom-contain"/>
</dbReference>
<keyword evidence="4 8" id="KW-0812">Transmembrane</keyword>
<comment type="similarity">
    <text evidence="2">Belongs to the DDRGK1 family.</text>
</comment>
<keyword evidence="6 8" id="KW-0472">Membrane</keyword>
<dbReference type="InterPro" id="IPR050899">
    <property type="entry name" value="DDRGK_domain-containing"/>
</dbReference>
<dbReference type="WBParaSite" id="ACAC_0000397601-mRNA-1">
    <property type="protein sequence ID" value="ACAC_0000397601-mRNA-1"/>
    <property type="gene ID" value="ACAC_0000397601"/>
</dbReference>
<feature type="transmembrane region" description="Helical" evidence="8">
    <location>
        <begin position="24"/>
        <end position="44"/>
    </location>
</feature>
<dbReference type="InterPro" id="IPR036388">
    <property type="entry name" value="WH-like_DNA-bd_sf"/>
</dbReference>
<evidence type="ECO:0000256" key="5">
    <source>
        <dbReference type="ARBA" id="ARBA00022989"/>
    </source>
</evidence>
<dbReference type="InterPro" id="IPR036390">
    <property type="entry name" value="WH_DNA-bd_sf"/>
</dbReference>
<dbReference type="AlphaFoldDB" id="A0A0K0D1N1"/>
<evidence type="ECO:0000256" key="8">
    <source>
        <dbReference type="SAM" id="Phobius"/>
    </source>
</evidence>
<keyword evidence="9" id="KW-1185">Reference proteome</keyword>
<evidence type="ECO:0000256" key="6">
    <source>
        <dbReference type="ARBA" id="ARBA00023136"/>
    </source>
</evidence>
<dbReference type="Gene3D" id="1.10.10.10">
    <property type="entry name" value="Winged helix-like DNA-binding domain superfamily/Winged helix DNA-binding domain"/>
    <property type="match status" value="1"/>
</dbReference>
<evidence type="ECO:0000256" key="4">
    <source>
        <dbReference type="ARBA" id="ARBA00022692"/>
    </source>
</evidence>
<dbReference type="GO" id="GO:0044389">
    <property type="term" value="F:ubiquitin-like protein ligase binding"/>
    <property type="evidence" value="ECO:0007669"/>
    <property type="project" value="TreeGrafter"/>
</dbReference>
<dbReference type="SUPFAM" id="SSF46785">
    <property type="entry name" value="Winged helix' DNA-binding domain"/>
    <property type="match status" value="1"/>
</dbReference>
<dbReference type="STRING" id="6313.A0A0K0D1N1"/>
<proteinExistence type="inferred from homology"/>
<dbReference type="Pfam" id="PF09756">
    <property type="entry name" value="DDRGK"/>
    <property type="match status" value="1"/>
</dbReference>
<sequence>MAKQPEGVRPEAPFKFTREGFDPLLLGSVGILLTTLSFIIYRLLRLHWDEVAARKRTEALLAMAEDDQRDGLREAQFTGGRRRNVRRRLQHQTDDFVNQMLEQQDPEYDDPDPESSSPIFGSDEKIGKRKVAKLQAKAERKALREQELIEREERKRREKEKEEKLERERAKELEEERLEQERLAKEKEEREKKELEEYLALKSSFAVEEEGFDQIEEEESNNLMEQFAEYVKTSKIVNMDELAAHFGLKSDEAISRLHYFLDNGFLQGVMDDRGKFICITDDELNAGESYIWIRYMEVHRF</sequence>
<keyword evidence="5 8" id="KW-1133">Transmembrane helix</keyword>